<dbReference type="AlphaFoldDB" id="N1Q073"/>
<dbReference type="OrthoDB" id="5325112at2759"/>
<dbReference type="HOGENOM" id="CLU_008225_0_0_1"/>
<evidence type="ECO:0000256" key="5">
    <source>
        <dbReference type="SAM" id="MobiDB-lite"/>
    </source>
</evidence>
<dbReference type="PANTHER" id="PTHR12894:SF27">
    <property type="entry name" value="TRANSFORMING GROWTH FACTOR-BETA RECEPTOR-ASSOCIATED PROTEIN 1"/>
    <property type="match status" value="1"/>
</dbReference>
<evidence type="ECO:0000313" key="8">
    <source>
        <dbReference type="Proteomes" id="UP000016933"/>
    </source>
</evidence>
<feature type="domain" description="CNH" evidence="6">
    <location>
        <begin position="41"/>
        <end position="435"/>
    </location>
</feature>
<keyword evidence="8" id="KW-1185">Reference proteome</keyword>
<accession>N1Q073</accession>
<evidence type="ECO:0000259" key="6">
    <source>
        <dbReference type="PROSITE" id="PS50219"/>
    </source>
</evidence>
<proteinExistence type="predicted"/>
<dbReference type="STRING" id="675120.N1Q073"/>
<dbReference type="GO" id="GO:0005737">
    <property type="term" value="C:cytoplasm"/>
    <property type="evidence" value="ECO:0007669"/>
    <property type="project" value="UniProtKB-SubCell"/>
</dbReference>
<dbReference type="GO" id="GO:0016020">
    <property type="term" value="C:membrane"/>
    <property type="evidence" value="ECO:0007669"/>
    <property type="project" value="TreeGrafter"/>
</dbReference>
<dbReference type="GO" id="GO:0034058">
    <property type="term" value="P:endosomal vesicle fusion"/>
    <property type="evidence" value="ECO:0007669"/>
    <property type="project" value="TreeGrafter"/>
</dbReference>
<dbReference type="Proteomes" id="UP000016933">
    <property type="component" value="Unassembled WGS sequence"/>
</dbReference>
<dbReference type="InterPro" id="IPR001180">
    <property type="entry name" value="CNH_dom"/>
</dbReference>
<dbReference type="EMBL" id="KB446536">
    <property type="protein sequence ID" value="EME48045.1"/>
    <property type="molecule type" value="Genomic_DNA"/>
</dbReference>
<evidence type="ECO:0000256" key="2">
    <source>
        <dbReference type="ARBA" id="ARBA00022448"/>
    </source>
</evidence>
<comment type="subcellular location">
    <subcellularLocation>
        <location evidence="1">Cytoplasm</location>
    </subcellularLocation>
</comment>
<feature type="region of interest" description="Disordered" evidence="5">
    <location>
        <begin position="229"/>
        <end position="350"/>
    </location>
</feature>
<gene>
    <name evidence="7" type="ORF">DOTSEDRAFT_69842</name>
</gene>
<dbReference type="GO" id="GO:0006914">
    <property type="term" value="P:autophagy"/>
    <property type="evidence" value="ECO:0007669"/>
    <property type="project" value="TreeGrafter"/>
</dbReference>
<keyword evidence="2" id="KW-0813">Transport</keyword>
<keyword evidence="3" id="KW-0963">Cytoplasm</keyword>
<keyword evidence="4" id="KW-0653">Protein transport</keyword>
<reference evidence="7 8" key="2">
    <citation type="journal article" date="2012" name="PLoS Pathog.">
        <title>Diverse lifestyles and strategies of plant pathogenesis encoded in the genomes of eighteen Dothideomycetes fungi.</title>
        <authorList>
            <person name="Ohm R.A."/>
            <person name="Feau N."/>
            <person name="Henrissat B."/>
            <person name="Schoch C.L."/>
            <person name="Horwitz B.A."/>
            <person name="Barry K.W."/>
            <person name="Condon B.J."/>
            <person name="Copeland A.C."/>
            <person name="Dhillon B."/>
            <person name="Glaser F."/>
            <person name="Hesse C.N."/>
            <person name="Kosti I."/>
            <person name="LaButti K."/>
            <person name="Lindquist E.A."/>
            <person name="Lucas S."/>
            <person name="Salamov A.A."/>
            <person name="Bradshaw R.E."/>
            <person name="Ciuffetti L."/>
            <person name="Hamelin R.C."/>
            <person name="Kema G.H.J."/>
            <person name="Lawrence C."/>
            <person name="Scott J.A."/>
            <person name="Spatafora J.W."/>
            <person name="Turgeon B.G."/>
            <person name="de Wit P.J.G.M."/>
            <person name="Zhong S."/>
            <person name="Goodwin S.B."/>
            <person name="Grigoriev I.V."/>
        </authorList>
    </citation>
    <scope>NUCLEOTIDE SEQUENCE [LARGE SCALE GENOMIC DNA]</scope>
    <source>
        <strain evidence="8">NZE10 / CBS 128990</strain>
    </source>
</reference>
<dbReference type="GO" id="GO:0015031">
    <property type="term" value="P:protein transport"/>
    <property type="evidence" value="ECO:0007669"/>
    <property type="project" value="UniProtKB-KW"/>
</dbReference>
<evidence type="ECO:0000313" key="7">
    <source>
        <dbReference type="EMBL" id="EME48045.1"/>
    </source>
</evidence>
<dbReference type="InterPro" id="IPR032914">
    <property type="entry name" value="Vam6/VPS39/TRAP1"/>
</dbReference>
<protein>
    <recommendedName>
        <fullName evidence="6">CNH domain-containing protein</fullName>
    </recommendedName>
</protein>
<evidence type="ECO:0000256" key="1">
    <source>
        <dbReference type="ARBA" id="ARBA00004496"/>
    </source>
</evidence>
<dbReference type="eggNOG" id="KOG2063">
    <property type="taxonomic scope" value="Eukaryota"/>
</dbReference>
<dbReference type="OMA" id="DNWKGNF"/>
<organism evidence="7 8">
    <name type="scientific">Dothistroma septosporum (strain NZE10 / CBS 128990)</name>
    <name type="common">Red band needle blight fungus</name>
    <name type="synonym">Mycosphaerella pini</name>
    <dbReference type="NCBI Taxonomy" id="675120"/>
    <lineage>
        <taxon>Eukaryota</taxon>
        <taxon>Fungi</taxon>
        <taxon>Dikarya</taxon>
        <taxon>Ascomycota</taxon>
        <taxon>Pezizomycotina</taxon>
        <taxon>Dothideomycetes</taxon>
        <taxon>Dothideomycetidae</taxon>
        <taxon>Mycosphaerellales</taxon>
        <taxon>Mycosphaerellaceae</taxon>
        <taxon>Dothistroma</taxon>
    </lineage>
</organism>
<sequence length="1147" mass="127886">MGSIYGSDAATSYNQDGTPGSYTLRELIRDVPLSTDDHDVQAHITCVDAWNGNLYIGTSAGEVLHYVSIPPDPSDESGQPSYIFATKIKPTFNTAQEGSEAGVKQILLLPNVSKACIVCNQTLTFYTLPELSPAYGGIKQASCSWVGGLDKDVNGQENGNGTVVVICLRQRLRLIRMKEDGTRPEKVRDIELGGITVLERREDLACVADGHLYSLLDVVNHRKNELFPISSSSVPQPPTQEELIPPSQNRPAARSFSSRSPIRQDRGHQRNISLGGKPQSNDRPRPDSSSLWPAPGAPRQDESPAAPSSRDGSPTKPAPEPVSRASLDSQPVEDAKPSRPVPPHVLSPTSNEFLLTTGTKLEDPGVGMFVNLDGDVVRGTLEFSSYPESLVLDGIGQSAAEPSPTSENQEGYVLAVVRRELEGSIQVCIEVQRWDTDPGEAHRSKEWLTLTSTKEKPEDDSFTRGIGLRNASTSAELTTHSVSSGLRLRRLIISDETDEALDVPRNEEEDKLAARFAHVQANVLLYAKDRVSWIARTPMIVQLDRQLDAAIQQPEDVQLLIDVPTVQSVVNSIRSQQPQSELEFLTLTYIRQKAAILLFGNLVLQTVNGVVSYEHDKRRTEDALVAGEIDPRIVLALVPPLDQEIIEGRHGIWLPQGLRDTVVKLRKSLNADELKRDVKGPYGDNLLKLIKQYLMVWRKKKGFGSVADESSVFQTVDAALIHVLFLLDHDSPRGPAIPGTIREELNQVVDKGVDCFDRAIELCEHFQRLYVLSRLYQSRKMVSEVLATWKRIVEGEKDAGGEMIEGEHDIRRYIAKIRDSALVEDYGAWLAHRNPKLGVQVFADDSSKVRFQPTQAVSILKHRAPGAVKDYLEHLVFGKNNAQYVNDLIAFYLDTVLHELEHSQESRKTLVQSYETYRALQPPKPTYREFITDNAIEAEWWQNRLRLLQLIGGSHGAASKYDVHTLGKRLAPYSDELVPEMIILNGREGKHEAALRLLTHGLGDYDTAIRYCLLGGSSIFHPSSGLVPDQPLPSKEEQSHLFQYLLNEFFKIEDLSERLERTAELLERFGGWFDVTQVLDLIPEEWSVELVSGFLMHAFRRLIRERNESDIVKALCSAQNLRQSVEFIEKTEAIGATFVNPQVEDGE</sequence>
<name>N1Q073_DOTSN</name>
<feature type="compositionally biased region" description="Low complexity" evidence="5">
    <location>
        <begin position="250"/>
        <end position="261"/>
    </location>
</feature>
<evidence type="ECO:0000256" key="3">
    <source>
        <dbReference type="ARBA" id="ARBA00022490"/>
    </source>
</evidence>
<evidence type="ECO:0000256" key="4">
    <source>
        <dbReference type="ARBA" id="ARBA00022927"/>
    </source>
</evidence>
<dbReference type="PANTHER" id="PTHR12894">
    <property type="entry name" value="CNH DOMAIN CONTAINING"/>
    <property type="match status" value="1"/>
</dbReference>
<dbReference type="PROSITE" id="PS50219">
    <property type="entry name" value="CNH"/>
    <property type="match status" value="1"/>
</dbReference>
<reference evidence="8" key="1">
    <citation type="journal article" date="2012" name="PLoS Genet.">
        <title>The genomes of the fungal plant pathogens Cladosporium fulvum and Dothistroma septosporum reveal adaptation to different hosts and lifestyles but also signatures of common ancestry.</title>
        <authorList>
            <person name="de Wit P.J.G.M."/>
            <person name="van der Burgt A."/>
            <person name="Oekmen B."/>
            <person name="Stergiopoulos I."/>
            <person name="Abd-Elsalam K.A."/>
            <person name="Aerts A.L."/>
            <person name="Bahkali A.H."/>
            <person name="Beenen H.G."/>
            <person name="Chettri P."/>
            <person name="Cox M.P."/>
            <person name="Datema E."/>
            <person name="de Vries R.P."/>
            <person name="Dhillon B."/>
            <person name="Ganley A.R."/>
            <person name="Griffiths S.A."/>
            <person name="Guo Y."/>
            <person name="Hamelin R.C."/>
            <person name="Henrissat B."/>
            <person name="Kabir M.S."/>
            <person name="Jashni M.K."/>
            <person name="Kema G."/>
            <person name="Klaubauf S."/>
            <person name="Lapidus A."/>
            <person name="Levasseur A."/>
            <person name="Lindquist E."/>
            <person name="Mehrabi R."/>
            <person name="Ohm R.A."/>
            <person name="Owen T.J."/>
            <person name="Salamov A."/>
            <person name="Schwelm A."/>
            <person name="Schijlen E."/>
            <person name="Sun H."/>
            <person name="van den Burg H.A."/>
            <person name="van Ham R.C.H.J."/>
            <person name="Zhang S."/>
            <person name="Goodwin S.B."/>
            <person name="Grigoriev I.V."/>
            <person name="Collemare J."/>
            <person name="Bradshaw R.E."/>
        </authorList>
    </citation>
    <scope>NUCLEOTIDE SEQUENCE [LARGE SCALE GENOMIC DNA]</scope>
    <source>
        <strain evidence="8">NZE10 / CBS 128990</strain>
    </source>
</reference>